<dbReference type="Gene3D" id="1.25.10.10">
    <property type="entry name" value="Leucine-rich Repeat Variant"/>
    <property type="match status" value="1"/>
</dbReference>
<proteinExistence type="predicted"/>
<keyword evidence="2" id="KW-0812">Transmembrane</keyword>
<feature type="transmembrane region" description="Helical" evidence="2">
    <location>
        <begin position="262"/>
        <end position="280"/>
    </location>
</feature>
<dbReference type="OrthoDB" id="662108at2759"/>
<keyword evidence="4" id="KW-1185">Reference proteome</keyword>
<dbReference type="InterPro" id="IPR011989">
    <property type="entry name" value="ARM-like"/>
</dbReference>
<feature type="transmembrane region" description="Helical" evidence="2">
    <location>
        <begin position="227"/>
        <end position="247"/>
    </location>
</feature>
<evidence type="ECO:0008006" key="5">
    <source>
        <dbReference type="Google" id="ProtNLM"/>
    </source>
</evidence>
<keyword evidence="2" id="KW-0472">Membrane</keyword>
<gene>
    <name evidence="3" type="ORF">AXF42_Ash012215</name>
</gene>
<dbReference type="Proteomes" id="UP000236161">
    <property type="component" value="Unassembled WGS sequence"/>
</dbReference>
<feature type="region of interest" description="Disordered" evidence="1">
    <location>
        <begin position="34"/>
        <end position="69"/>
    </location>
</feature>
<dbReference type="PANTHER" id="PTHR33115:SF41">
    <property type="entry name" value="EXPRESSED PROTEIN"/>
    <property type="match status" value="1"/>
</dbReference>
<keyword evidence="2" id="KW-1133">Transmembrane helix</keyword>
<dbReference type="SUPFAM" id="SSF48371">
    <property type="entry name" value="ARM repeat"/>
    <property type="match status" value="1"/>
</dbReference>
<dbReference type="InterPro" id="IPR016024">
    <property type="entry name" value="ARM-type_fold"/>
</dbReference>
<evidence type="ECO:0000256" key="1">
    <source>
        <dbReference type="SAM" id="MobiDB-lite"/>
    </source>
</evidence>
<reference evidence="3 4" key="1">
    <citation type="journal article" date="2017" name="Nature">
        <title>The Apostasia genome and the evolution of orchids.</title>
        <authorList>
            <person name="Zhang G.Q."/>
            <person name="Liu K.W."/>
            <person name="Li Z."/>
            <person name="Lohaus R."/>
            <person name="Hsiao Y.Y."/>
            <person name="Niu S.C."/>
            <person name="Wang J.Y."/>
            <person name="Lin Y.C."/>
            <person name="Xu Q."/>
            <person name="Chen L.J."/>
            <person name="Yoshida K."/>
            <person name="Fujiwara S."/>
            <person name="Wang Z.W."/>
            <person name="Zhang Y.Q."/>
            <person name="Mitsuda N."/>
            <person name="Wang M."/>
            <person name="Liu G.H."/>
            <person name="Pecoraro L."/>
            <person name="Huang H.X."/>
            <person name="Xiao X.J."/>
            <person name="Lin M."/>
            <person name="Wu X.Y."/>
            <person name="Wu W.L."/>
            <person name="Chen Y.Y."/>
            <person name="Chang S.B."/>
            <person name="Sakamoto S."/>
            <person name="Ohme-Takagi M."/>
            <person name="Yagi M."/>
            <person name="Zeng S.J."/>
            <person name="Shen C.Y."/>
            <person name="Yeh C.M."/>
            <person name="Luo Y.B."/>
            <person name="Tsai W.C."/>
            <person name="Van de Peer Y."/>
            <person name="Liu Z.J."/>
        </authorList>
    </citation>
    <scope>NUCLEOTIDE SEQUENCE [LARGE SCALE GENOMIC DNA]</scope>
    <source>
        <strain evidence="4">cv. Shenzhen</strain>
        <tissue evidence="3">Stem</tissue>
    </source>
</reference>
<dbReference type="AlphaFoldDB" id="A0A2I0B4A2"/>
<organism evidence="3 4">
    <name type="scientific">Apostasia shenzhenica</name>
    <dbReference type="NCBI Taxonomy" id="1088818"/>
    <lineage>
        <taxon>Eukaryota</taxon>
        <taxon>Viridiplantae</taxon>
        <taxon>Streptophyta</taxon>
        <taxon>Embryophyta</taxon>
        <taxon>Tracheophyta</taxon>
        <taxon>Spermatophyta</taxon>
        <taxon>Magnoliopsida</taxon>
        <taxon>Liliopsida</taxon>
        <taxon>Asparagales</taxon>
        <taxon>Orchidaceae</taxon>
        <taxon>Apostasioideae</taxon>
        <taxon>Apostasia</taxon>
    </lineage>
</organism>
<evidence type="ECO:0000313" key="4">
    <source>
        <dbReference type="Proteomes" id="UP000236161"/>
    </source>
</evidence>
<dbReference type="EMBL" id="KZ451916">
    <property type="protein sequence ID" value="PKA62628.1"/>
    <property type="molecule type" value="Genomic_DNA"/>
</dbReference>
<evidence type="ECO:0000256" key="2">
    <source>
        <dbReference type="SAM" id="Phobius"/>
    </source>
</evidence>
<sequence>MKYRSKKLNGKDEENTNRDIRLEVIRAPAVNMKGNDAAAGDSSAGSTLFEPQPEVRDLTPTPTNSRTSSAYAPEKKLTLFALRLAIIEKTASGLGQLAFIWATVVLLGGFASSLRSKDFWYVTAILVNEGARLFSRSRELEWQHRSTRSISAAKSLRRIQSLLSGPRRLILASLRQLNVVAQPSRSLASKMPHIKYLEEPKRTWHAADVPLLPYSGWLFVSKNISRLLYWLQILAAAACVALSLMRLSQQDYGEGDQRNEKLALNLFYALALAEALMFFLEKGYWSWRIGYGNLLERVCEDCKLGPVGMISVRRFFYDSYSKCIDGSVFDGLKMDFVSFAEELLDSDSPEEQFIGARILQCFVHNHRFAGDTLRKIGSSTPVIDRLIEMLNWKDPEEEEIRRAAAQVVSKLTSKKQHALRVAAIPGAMESIASLLHTGGGATVGRPYEASPRAVVVDREDYEFTVFNLQGLLILKRLAQDHGNCWKIGNARGLLARIIDLTGAGPMLLRDERAPESRIKTVRRALQVLLNLVSATGGTGMTLRRKIAEIVYTVSNMRDVLQYGECHLQLQKLVAQILTGLAMDEEAREKIGATGGMPRLLLAVFFRPRVTDEEGKLCNEAGEALAMLLLDSPSNCARLLREGDSVVGNLVRAYADPVLRVNAGRLMRGLCAYSSPESSVLLRRVTEATPMVLKTIMEEKEKEKLLEVSIGLAFHLLRLSGHGEHWGDEIGRAGIKEEEFAGQLVQILRRYEHPESKVPRMRRFVVGLATALMRREEKYVKLFRELGFDEALRAAAETTSEMECFNVFSGSVGLSRHRTLLYTLVDDALELMAEKGV</sequence>
<dbReference type="PANTHER" id="PTHR33115">
    <property type="entry name" value="ARM REPEAT SUPERFAMILY PROTEIN"/>
    <property type="match status" value="1"/>
</dbReference>
<dbReference type="STRING" id="1088818.A0A2I0B4A2"/>
<feature type="compositionally biased region" description="Low complexity" evidence="1">
    <location>
        <begin position="36"/>
        <end position="46"/>
    </location>
</feature>
<feature type="transmembrane region" description="Helical" evidence="2">
    <location>
        <begin position="93"/>
        <end position="113"/>
    </location>
</feature>
<feature type="compositionally biased region" description="Polar residues" evidence="1">
    <location>
        <begin position="60"/>
        <end position="69"/>
    </location>
</feature>
<accession>A0A2I0B4A2</accession>
<protein>
    <recommendedName>
        <fullName evidence="5">ARM repeat superfamily protein</fullName>
    </recommendedName>
</protein>
<evidence type="ECO:0000313" key="3">
    <source>
        <dbReference type="EMBL" id="PKA62628.1"/>
    </source>
</evidence>
<name>A0A2I0B4A2_9ASPA</name>